<reference evidence="1" key="1">
    <citation type="submission" date="2023-11" db="EMBL/GenBank/DDBJ databases">
        <authorList>
            <person name="Poullet M."/>
        </authorList>
    </citation>
    <scope>NUCLEOTIDE SEQUENCE</scope>
    <source>
        <strain evidence="1">E1834</strain>
    </source>
</reference>
<proteinExistence type="predicted"/>
<dbReference type="EMBL" id="CAVMJV010000168">
    <property type="protein sequence ID" value="CAK5119148.1"/>
    <property type="molecule type" value="Genomic_DNA"/>
</dbReference>
<dbReference type="Proteomes" id="UP001497535">
    <property type="component" value="Unassembled WGS sequence"/>
</dbReference>
<protein>
    <submittedName>
        <fullName evidence="1">Uncharacterized protein</fullName>
    </submittedName>
</protein>
<gene>
    <name evidence="1" type="ORF">MENTE1834_LOCUS46440</name>
</gene>
<comment type="caution">
    <text evidence="1">The sequence shown here is derived from an EMBL/GenBank/DDBJ whole genome shotgun (WGS) entry which is preliminary data.</text>
</comment>
<name>A0ACB1B406_MELEN</name>
<organism evidence="1 2">
    <name type="scientific">Meloidogyne enterolobii</name>
    <name type="common">Root-knot nematode worm</name>
    <name type="synonym">Meloidogyne mayaguensis</name>
    <dbReference type="NCBI Taxonomy" id="390850"/>
    <lineage>
        <taxon>Eukaryota</taxon>
        <taxon>Metazoa</taxon>
        <taxon>Ecdysozoa</taxon>
        <taxon>Nematoda</taxon>
        <taxon>Chromadorea</taxon>
        <taxon>Rhabditida</taxon>
        <taxon>Tylenchina</taxon>
        <taxon>Tylenchomorpha</taxon>
        <taxon>Tylenchoidea</taxon>
        <taxon>Meloidogynidae</taxon>
        <taxon>Meloidogyninae</taxon>
        <taxon>Meloidogyne</taxon>
    </lineage>
</organism>
<accession>A0ACB1B406</accession>
<keyword evidence="2" id="KW-1185">Reference proteome</keyword>
<evidence type="ECO:0000313" key="2">
    <source>
        <dbReference type="Proteomes" id="UP001497535"/>
    </source>
</evidence>
<sequence length="94" mass="10858">MNHFCCCSSCKPRYKRVVDHIYPRMPPYDVPVSGNMQKLTFYSIFHPEKLNRIGIYLVQRLSRDLGRQKVADVKFVFPLLSFGCSVPNKSSGML</sequence>
<evidence type="ECO:0000313" key="1">
    <source>
        <dbReference type="EMBL" id="CAK5119148.1"/>
    </source>
</evidence>